<dbReference type="EC" id="2.4.2.18" evidence="4"/>
<keyword evidence="5" id="KW-1185">Reference proteome</keyword>
<dbReference type="InterPro" id="IPR035902">
    <property type="entry name" value="Nuc_phospho_transferase"/>
</dbReference>
<dbReference type="GO" id="GO:0005829">
    <property type="term" value="C:cytosol"/>
    <property type="evidence" value="ECO:0007669"/>
    <property type="project" value="TreeGrafter"/>
</dbReference>
<dbReference type="GO" id="GO:0000162">
    <property type="term" value="P:L-tryptophan biosynthetic process"/>
    <property type="evidence" value="ECO:0007669"/>
    <property type="project" value="InterPro"/>
</dbReference>
<dbReference type="Gene3D" id="1.20.970.10">
    <property type="entry name" value="Transferase, Pyrimidine Nucleoside Phosphorylase, Chain C"/>
    <property type="match status" value="1"/>
</dbReference>
<dbReference type="SUPFAM" id="SSF52418">
    <property type="entry name" value="Nucleoside phosphorylase/phosphoribosyltransferase catalytic domain"/>
    <property type="match status" value="1"/>
</dbReference>
<dbReference type="SUPFAM" id="SSF47648">
    <property type="entry name" value="Nucleoside phosphorylase/phosphoribosyltransferase N-terminal domain"/>
    <property type="match status" value="1"/>
</dbReference>
<dbReference type="EMBL" id="UFXL01000001">
    <property type="protein sequence ID" value="SUY78958.1"/>
    <property type="molecule type" value="Genomic_DNA"/>
</dbReference>
<evidence type="ECO:0000313" key="5">
    <source>
        <dbReference type="Proteomes" id="UP000255070"/>
    </source>
</evidence>
<evidence type="ECO:0000256" key="2">
    <source>
        <dbReference type="ARBA" id="ARBA00022679"/>
    </source>
</evidence>
<comment type="caution">
    <text evidence="4">The sequence shown here is derived from an EMBL/GenBank/DDBJ whole genome shotgun (WGS) entry which is preliminary data.</text>
</comment>
<reference evidence="4 5" key="1">
    <citation type="submission" date="2018-06" db="EMBL/GenBank/DDBJ databases">
        <authorList>
            <consortium name="Pathogen Informatics"/>
            <person name="Doyle S."/>
        </authorList>
    </citation>
    <scope>NUCLEOTIDE SEQUENCE [LARGE SCALE GENOMIC DNA]</scope>
    <source>
        <strain evidence="4 5">NCTC10698</strain>
    </source>
</reference>
<dbReference type="AlphaFoldDB" id="A0A8B4S8W2"/>
<keyword evidence="1 4" id="KW-0328">Glycosyltransferase</keyword>
<feature type="domain" description="Glycosyl transferase family 3 N-terminal" evidence="3">
    <location>
        <begin position="15"/>
        <end position="77"/>
    </location>
</feature>
<dbReference type="InterPro" id="IPR017459">
    <property type="entry name" value="Glycosyl_Trfase_fam3_N_dom"/>
</dbReference>
<dbReference type="PANTHER" id="PTHR43285">
    <property type="entry name" value="ANTHRANILATE PHOSPHORIBOSYLTRANSFERASE"/>
    <property type="match status" value="1"/>
</dbReference>
<organism evidence="4 5">
    <name type="scientific">Comamonas testosteroni</name>
    <name type="common">Pseudomonas testosteroni</name>
    <dbReference type="NCBI Taxonomy" id="285"/>
    <lineage>
        <taxon>Bacteria</taxon>
        <taxon>Pseudomonadati</taxon>
        <taxon>Pseudomonadota</taxon>
        <taxon>Betaproteobacteria</taxon>
        <taxon>Burkholderiales</taxon>
        <taxon>Comamonadaceae</taxon>
        <taxon>Comamonas</taxon>
    </lineage>
</organism>
<dbReference type="NCBIfam" id="NF006005">
    <property type="entry name" value="PRK08136.1"/>
    <property type="match status" value="1"/>
</dbReference>
<dbReference type="Pfam" id="PF02885">
    <property type="entry name" value="Glycos_trans_3N"/>
    <property type="match status" value="1"/>
</dbReference>
<dbReference type="Gene3D" id="3.40.1030.10">
    <property type="entry name" value="Nucleoside phosphorylase/phosphoribosyltransferase catalytic domain"/>
    <property type="match status" value="1"/>
</dbReference>
<gene>
    <name evidence="4" type="primary">trpD_1</name>
    <name evidence="4" type="ORF">NCTC10698_03887</name>
</gene>
<sequence>MVFIATITLIMSISHYIKEIGRGTKGARSLSRAQACDLMGQVLDGKVSDLELGGFCIAMRFKGESAEELAGFLDATQQRLPVWPQAHKALPVVVIPSYNGSRKLANLTPLLAGLLAQQGLPVLVHGSHTEDKRLGTAEVWQQLGWTAIERPVALEPGDKVWMQTRHLLAPLDRLLQIRRQMGLRNPAHSIVKLLDPIHGSSTAQSGLVLASYTHPAYAQPMIQTLAMRTTSALLVRGTEGEAVAAPHREPVSTGVIAGEICFERSSLHSSQLASGAESSAPEQNLNTEQTARLTLDILNGQLPVPAPIAQQLEQIQALHQAMQVTDADAAASRAALQAYNRSPDCRSPDCRSPD</sequence>
<name>A0A8B4S8W2_COMTE</name>
<keyword evidence="2 4" id="KW-0808">Transferase</keyword>
<proteinExistence type="predicted"/>
<evidence type="ECO:0000256" key="1">
    <source>
        <dbReference type="ARBA" id="ARBA00022676"/>
    </source>
</evidence>
<dbReference type="Proteomes" id="UP000255070">
    <property type="component" value="Unassembled WGS sequence"/>
</dbReference>
<evidence type="ECO:0000313" key="4">
    <source>
        <dbReference type="EMBL" id="SUY78958.1"/>
    </source>
</evidence>
<dbReference type="PANTHER" id="PTHR43285:SF4">
    <property type="entry name" value="TRANSFERASE"/>
    <property type="match status" value="1"/>
</dbReference>
<protein>
    <submittedName>
        <fullName evidence="4">Anthranilate phosphoribosyltransferase</fullName>
        <ecNumber evidence="4">2.4.2.18</ecNumber>
    </submittedName>
</protein>
<accession>A0A8B4S8W2</accession>
<dbReference type="GO" id="GO:0004048">
    <property type="term" value="F:anthranilate phosphoribosyltransferase activity"/>
    <property type="evidence" value="ECO:0007669"/>
    <property type="project" value="UniProtKB-EC"/>
</dbReference>
<dbReference type="InterPro" id="IPR036320">
    <property type="entry name" value="Glycosyl_Trfase_fam3_N_dom_sf"/>
</dbReference>
<dbReference type="InterPro" id="IPR005940">
    <property type="entry name" value="Anthranilate_Pribosyl_Tfrase"/>
</dbReference>
<evidence type="ECO:0000259" key="3">
    <source>
        <dbReference type="Pfam" id="PF02885"/>
    </source>
</evidence>